<protein>
    <recommendedName>
        <fullName evidence="2">Transcription regulator PadR N-terminal domain-containing protein</fullName>
    </recommendedName>
</protein>
<feature type="coiled-coil region" evidence="1">
    <location>
        <begin position="123"/>
        <end position="150"/>
    </location>
</feature>
<dbReference type="AlphaFoldDB" id="A0A0F9J875"/>
<organism evidence="3">
    <name type="scientific">marine sediment metagenome</name>
    <dbReference type="NCBI Taxonomy" id="412755"/>
    <lineage>
        <taxon>unclassified sequences</taxon>
        <taxon>metagenomes</taxon>
        <taxon>ecological metagenomes</taxon>
    </lineage>
</organism>
<dbReference type="PANTHER" id="PTHR33169">
    <property type="entry name" value="PADR-FAMILY TRANSCRIPTIONAL REGULATOR"/>
    <property type="match status" value="1"/>
</dbReference>
<dbReference type="Pfam" id="PF03551">
    <property type="entry name" value="PadR"/>
    <property type="match status" value="1"/>
</dbReference>
<dbReference type="InterPro" id="IPR052509">
    <property type="entry name" value="Metal_resp_DNA-bind_regulator"/>
</dbReference>
<dbReference type="EMBL" id="LAZR01010618">
    <property type="protein sequence ID" value="KKM66009.1"/>
    <property type="molecule type" value="Genomic_DNA"/>
</dbReference>
<dbReference type="InterPro" id="IPR036388">
    <property type="entry name" value="WH-like_DNA-bd_sf"/>
</dbReference>
<dbReference type="PANTHER" id="PTHR33169:SF14">
    <property type="entry name" value="TRANSCRIPTIONAL REGULATOR RV3488"/>
    <property type="match status" value="1"/>
</dbReference>
<dbReference type="Gene3D" id="1.10.10.10">
    <property type="entry name" value="Winged helix-like DNA-binding domain superfamily/Winged helix DNA-binding domain"/>
    <property type="match status" value="1"/>
</dbReference>
<keyword evidence="1" id="KW-0175">Coiled coil</keyword>
<gene>
    <name evidence="3" type="ORF">LCGC14_1485520</name>
</gene>
<dbReference type="SUPFAM" id="SSF46785">
    <property type="entry name" value="Winged helix' DNA-binding domain"/>
    <property type="match status" value="1"/>
</dbReference>
<dbReference type="InterPro" id="IPR036390">
    <property type="entry name" value="WH_DNA-bd_sf"/>
</dbReference>
<comment type="caution">
    <text evidence="3">The sequence shown here is derived from an EMBL/GenBank/DDBJ whole genome shotgun (WGS) entry which is preliminary data.</text>
</comment>
<dbReference type="InterPro" id="IPR005149">
    <property type="entry name" value="Tscrpt_reg_PadR_N"/>
</dbReference>
<feature type="domain" description="Transcription regulator PadR N-terminal" evidence="2">
    <location>
        <begin position="16"/>
        <end position="89"/>
    </location>
</feature>
<reference evidence="3" key="1">
    <citation type="journal article" date="2015" name="Nature">
        <title>Complex archaea that bridge the gap between prokaryotes and eukaryotes.</title>
        <authorList>
            <person name="Spang A."/>
            <person name="Saw J.H."/>
            <person name="Jorgensen S.L."/>
            <person name="Zaremba-Niedzwiedzka K."/>
            <person name="Martijn J."/>
            <person name="Lind A.E."/>
            <person name="van Eijk R."/>
            <person name="Schleper C."/>
            <person name="Guy L."/>
            <person name="Ettema T.J."/>
        </authorList>
    </citation>
    <scope>NUCLEOTIDE SEQUENCE</scope>
</reference>
<evidence type="ECO:0000256" key="1">
    <source>
        <dbReference type="SAM" id="Coils"/>
    </source>
</evidence>
<sequence length="197" mass="22324">MSEKQNDDLSHVAFVVLGLVAEHPCHGKDINKRIEDRGMRNWTAIGKSSIYGVLKTLKRKGLVESWVEEEDNRIVKIYQITSEGNAAIEKRTYKILSEYNGRNDPDFYVAFSMLPGLPQHARIEALTNSLIKIKESKQELEKKLKEITHMPINVTGLFIHPIKTLQANIEFLTWVLKEIKDGGNLNGSEKKSSGFSS</sequence>
<name>A0A0F9J875_9ZZZZ</name>
<accession>A0A0F9J875</accession>
<evidence type="ECO:0000259" key="2">
    <source>
        <dbReference type="Pfam" id="PF03551"/>
    </source>
</evidence>
<evidence type="ECO:0000313" key="3">
    <source>
        <dbReference type="EMBL" id="KKM66009.1"/>
    </source>
</evidence>
<proteinExistence type="predicted"/>